<dbReference type="Proteomes" id="UP000502508">
    <property type="component" value="Chromosome"/>
</dbReference>
<proteinExistence type="predicted"/>
<dbReference type="EMBL" id="AP022870">
    <property type="protein sequence ID" value="BCB76930.1"/>
    <property type="molecule type" value="Genomic_DNA"/>
</dbReference>
<accession>A0A6F8XSY3</accession>
<evidence type="ECO:0000313" key="2">
    <source>
        <dbReference type="Proteomes" id="UP000502508"/>
    </source>
</evidence>
<name>A0A6F8XSY3_9ACTN</name>
<keyword evidence="2" id="KW-1185">Reference proteome</keyword>
<gene>
    <name evidence="1" type="ORF">Pflav_033400</name>
</gene>
<sequence>MDRDRLVRLLDGDGEAVVACRRALLAGARFWVSDEEQPASQLAAIYEVREAHTRRIGIPTVGFAAGV</sequence>
<reference evidence="1 2" key="1">
    <citation type="submission" date="2020-03" db="EMBL/GenBank/DDBJ databases">
        <title>Whole genome shotgun sequence of Phytohabitans flavus NBRC 107702.</title>
        <authorList>
            <person name="Komaki H."/>
            <person name="Tamura T."/>
        </authorList>
    </citation>
    <scope>NUCLEOTIDE SEQUENCE [LARGE SCALE GENOMIC DNA]</scope>
    <source>
        <strain evidence="1 2">NBRC 107702</strain>
    </source>
</reference>
<protein>
    <submittedName>
        <fullName evidence="1">Uncharacterized protein</fullName>
    </submittedName>
</protein>
<dbReference type="AlphaFoldDB" id="A0A6F8XSY3"/>
<evidence type="ECO:0000313" key="1">
    <source>
        <dbReference type="EMBL" id="BCB76930.1"/>
    </source>
</evidence>
<reference evidence="1 2" key="2">
    <citation type="submission" date="2020-03" db="EMBL/GenBank/DDBJ databases">
        <authorList>
            <person name="Ichikawa N."/>
            <person name="Kimura A."/>
            <person name="Kitahashi Y."/>
            <person name="Uohara A."/>
        </authorList>
    </citation>
    <scope>NUCLEOTIDE SEQUENCE [LARGE SCALE GENOMIC DNA]</scope>
    <source>
        <strain evidence="1 2">NBRC 107702</strain>
    </source>
</reference>
<organism evidence="1 2">
    <name type="scientific">Phytohabitans flavus</name>
    <dbReference type="NCBI Taxonomy" id="1076124"/>
    <lineage>
        <taxon>Bacteria</taxon>
        <taxon>Bacillati</taxon>
        <taxon>Actinomycetota</taxon>
        <taxon>Actinomycetes</taxon>
        <taxon>Micromonosporales</taxon>
        <taxon>Micromonosporaceae</taxon>
    </lineage>
</organism>
<dbReference type="KEGG" id="pfla:Pflav_033400"/>